<dbReference type="Pfam" id="PF25270">
    <property type="entry name" value="Khk"/>
    <property type="match status" value="1"/>
</dbReference>
<sequence>MNSGELAQLLNENRARISGCRAVTGFDAFVDEMISVVDERHHLEAYRRVETISQFGELIKSAAGHSSLREIVVNRREPGGCAINMGDGLAAFGVRVDTFATAGEPCDDAFAAYAGQASLHSWGREPGRTLAFEFADGKLMFSAVTPLSDFTPEYVAGRLADGSFRLACERAGVIALTDWSLYPHMTECWRLLQQEVFKHLSARPRFFIDLVDPSSRSEADIGSMIEALPGFENCGPITLGLNQNEANILSRITGGEALAEPGIAETASQAAVLRRALKIDEVVIHAHKYAVAANASGVHAGEGRFCEKPAKSTGAGDRFNAGYALGLLLELPPQECVALGTASSGLYVRLGRSATLSELIDFLTTS</sequence>
<dbReference type="Gene3D" id="3.40.1190.20">
    <property type="match status" value="1"/>
</dbReference>
<dbReference type="EMBL" id="JACHVB010000035">
    <property type="protein sequence ID" value="MBC2595190.1"/>
    <property type="molecule type" value="Genomic_DNA"/>
</dbReference>
<dbReference type="AlphaFoldDB" id="A0A842HG70"/>
<protein>
    <submittedName>
        <fullName evidence="1">Carbohydrate kinase</fullName>
    </submittedName>
</protein>
<gene>
    <name evidence="1" type="ORF">H5P28_13060</name>
</gene>
<evidence type="ECO:0000313" key="2">
    <source>
        <dbReference type="Proteomes" id="UP000546464"/>
    </source>
</evidence>
<dbReference type="InterPro" id="IPR057621">
    <property type="entry name" value="Khk_prokaryotic"/>
</dbReference>
<organism evidence="1 2">
    <name type="scientific">Ruficoccus amylovorans</name>
    <dbReference type="NCBI Taxonomy" id="1804625"/>
    <lineage>
        <taxon>Bacteria</taxon>
        <taxon>Pseudomonadati</taxon>
        <taxon>Verrucomicrobiota</taxon>
        <taxon>Opitutia</taxon>
        <taxon>Puniceicoccales</taxon>
        <taxon>Cerasicoccaceae</taxon>
        <taxon>Ruficoccus</taxon>
    </lineage>
</organism>
<dbReference type="SUPFAM" id="SSF53613">
    <property type="entry name" value="Ribokinase-like"/>
    <property type="match status" value="1"/>
</dbReference>
<dbReference type="GO" id="GO:0016301">
    <property type="term" value="F:kinase activity"/>
    <property type="evidence" value="ECO:0007669"/>
    <property type="project" value="UniProtKB-KW"/>
</dbReference>
<dbReference type="RefSeq" id="WP_185676151.1">
    <property type="nucleotide sequence ID" value="NZ_JACHVB010000035.1"/>
</dbReference>
<dbReference type="InterPro" id="IPR029056">
    <property type="entry name" value="Ribokinase-like"/>
</dbReference>
<keyword evidence="1" id="KW-0808">Transferase</keyword>
<keyword evidence="1" id="KW-0418">Kinase</keyword>
<name>A0A842HG70_9BACT</name>
<reference evidence="1 2" key="1">
    <citation type="submission" date="2020-07" db="EMBL/GenBank/DDBJ databases">
        <authorList>
            <person name="Feng X."/>
        </authorList>
    </citation>
    <scope>NUCLEOTIDE SEQUENCE [LARGE SCALE GENOMIC DNA]</scope>
    <source>
        <strain evidence="1 2">JCM31066</strain>
    </source>
</reference>
<evidence type="ECO:0000313" key="1">
    <source>
        <dbReference type="EMBL" id="MBC2595190.1"/>
    </source>
</evidence>
<accession>A0A842HG70</accession>
<proteinExistence type="predicted"/>
<keyword evidence="2" id="KW-1185">Reference proteome</keyword>
<comment type="caution">
    <text evidence="1">The sequence shown here is derived from an EMBL/GenBank/DDBJ whole genome shotgun (WGS) entry which is preliminary data.</text>
</comment>
<dbReference type="Proteomes" id="UP000546464">
    <property type="component" value="Unassembled WGS sequence"/>
</dbReference>